<reference evidence="1" key="1">
    <citation type="journal article" date="2013" name="Environ. Microbiol.">
        <title>Microbiota from the distal guts of lean and obese adolescents exhibit partial functional redundancy besides clear differences in community structure.</title>
        <authorList>
            <person name="Ferrer M."/>
            <person name="Ruiz A."/>
            <person name="Lanza F."/>
            <person name="Haange S.B."/>
            <person name="Oberbach A."/>
            <person name="Till H."/>
            <person name="Bargiela R."/>
            <person name="Campoy C."/>
            <person name="Segura M.T."/>
            <person name="Richter M."/>
            <person name="von Bergen M."/>
            <person name="Seifert J."/>
            <person name="Suarez A."/>
        </authorList>
    </citation>
    <scope>NUCLEOTIDE SEQUENCE</scope>
</reference>
<evidence type="ECO:0000313" key="1">
    <source>
        <dbReference type="EMBL" id="EKC48813.1"/>
    </source>
</evidence>
<proteinExistence type="predicted"/>
<gene>
    <name evidence="1" type="ORF">OBE_14972</name>
</gene>
<comment type="caution">
    <text evidence="1">The sequence shown here is derived from an EMBL/GenBank/DDBJ whole genome shotgun (WGS) entry which is preliminary data.</text>
</comment>
<dbReference type="Gene3D" id="3.20.20.10">
    <property type="entry name" value="Alanine racemase"/>
    <property type="match status" value="1"/>
</dbReference>
<accession>K1RTS5</accession>
<organism evidence="1">
    <name type="scientific">human gut metagenome</name>
    <dbReference type="NCBI Taxonomy" id="408170"/>
    <lineage>
        <taxon>unclassified sequences</taxon>
        <taxon>metagenomes</taxon>
        <taxon>organismal metagenomes</taxon>
    </lineage>
</organism>
<dbReference type="EMBL" id="AJWZ01010317">
    <property type="protein sequence ID" value="EKC48813.1"/>
    <property type="molecule type" value="Genomic_DNA"/>
</dbReference>
<protein>
    <submittedName>
        <fullName evidence="1">Carboxynorspermidine decarboxylase</fullName>
    </submittedName>
</protein>
<dbReference type="SUPFAM" id="SSF51419">
    <property type="entry name" value="PLP-binding barrel"/>
    <property type="match status" value="1"/>
</dbReference>
<name>K1RTS5_9ZZZZ</name>
<sequence>MLDIKNIETPCYIIDEKRLISNLEILKYVQNASGCKILLAQKAFSAFSLYPLIGKYISGTACSGLYEARLGYECMGKENHVFSAAYRAEELMKLFLIADILFLIRFPSWNFTVKKY</sequence>
<dbReference type="AlphaFoldDB" id="K1RTS5"/>
<dbReference type="InterPro" id="IPR029066">
    <property type="entry name" value="PLP-binding_barrel"/>
</dbReference>